<dbReference type="InterPro" id="IPR049945">
    <property type="entry name" value="AAA_22"/>
</dbReference>
<dbReference type="GO" id="GO:0003677">
    <property type="term" value="F:DNA binding"/>
    <property type="evidence" value="ECO:0007669"/>
    <property type="project" value="InterPro"/>
</dbReference>
<dbReference type="GO" id="GO:0043531">
    <property type="term" value="F:ADP binding"/>
    <property type="evidence" value="ECO:0007669"/>
    <property type="project" value="InterPro"/>
</dbReference>
<dbReference type="OrthoDB" id="7628974at2"/>
<dbReference type="InterPro" id="IPR001387">
    <property type="entry name" value="Cro/C1-type_HTH"/>
</dbReference>
<dbReference type="Gene3D" id="3.40.50.300">
    <property type="entry name" value="P-loop containing nucleotide triphosphate hydrolases"/>
    <property type="match status" value="1"/>
</dbReference>
<dbReference type="Pfam" id="PF13401">
    <property type="entry name" value="AAA_22"/>
    <property type="match status" value="1"/>
</dbReference>
<feature type="domain" description="HTH cro/C1-type" evidence="1">
    <location>
        <begin position="17"/>
        <end position="72"/>
    </location>
</feature>
<dbReference type="AlphaFoldDB" id="A0A2S6GJA8"/>
<dbReference type="Gene3D" id="1.25.40.10">
    <property type="entry name" value="Tetratricopeptide repeat domain"/>
    <property type="match status" value="1"/>
</dbReference>
<proteinExistence type="predicted"/>
<dbReference type="CDD" id="cd00093">
    <property type="entry name" value="HTH_XRE"/>
    <property type="match status" value="1"/>
</dbReference>
<evidence type="ECO:0000313" key="3">
    <source>
        <dbReference type="Proteomes" id="UP000239203"/>
    </source>
</evidence>
<dbReference type="Pfam" id="PF13560">
    <property type="entry name" value="HTH_31"/>
    <property type="match status" value="1"/>
</dbReference>
<dbReference type="InterPro" id="IPR027417">
    <property type="entry name" value="P-loop_NTPase"/>
</dbReference>
<dbReference type="PROSITE" id="PS50943">
    <property type="entry name" value="HTH_CROC1"/>
    <property type="match status" value="1"/>
</dbReference>
<dbReference type="SMART" id="SM00530">
    <property type="entry name" value="HTH_XRE"/>
    <property type="match status" value="1"/>
</dbReference>
<accession>A0A2S6GJA8</accession>
<reference evidence="2 3" key="1">
    <citation type="submission" date="2018-02" db="EMBL/GenBank/DDBJ databases">
        <title>Genomic Encyclopedia of Archaeal and Bacterial Type Strains, Phase II (KMG-II): from individual species to whole genera.</title>
        <authorList>
            <person name="Goeker M."/>
        </authorList>
    </citation>
    <scope>NUCLEOTIDE SEQUENCE [LARGE SCALE GENOMIC DNA]</scope>
    <source>
        <strain evidence="2 3">YU 961-1</strain>
    </source>
</reference>
<dbReference type="InterPro" id="IPR010982">
    <property type="entry name" value="Lambda_DNA-bd_dom_sf"/>
</dbReference>
<dbReference type="PANTHER" id="PTHR47691">
    <property type="entry name" value="REGULATOR-RELATED"/>
    <property type="match status" value="1"/>
</dbReference>
<protein>
    <submittedName>
        <fullName evidence="2">Transcriptional regulator with XRE-family HTH domain</fullName>
    </submittedName>
</protein>
<dbReference type="PANTHER" id="PTHR47691:SF3">
    <property type="entry name" value="HTH-TYPE TRANSCRIPTIONAL REGULATOR RV0890C-RELATED"/>
    <property type="match status" value="1"/>
</dbReference>
<dbReference type="SUPFAM" id="SSF48452">
    <property type="entry name" value="TPR-like"/>
    <property type="match status" value="1"/>
</dbReference>
<dbReference type="SMART" id="SM00382">
    <property type="entry name" value="AAA"/>
    <property type="match status" value="1"/>
</dbReference>
<evidence type="ECO:0000313" key="2">
    <source>
        <dbReference type="EMBL" id="PPK65273.1"/>
    </source>
</evidence>
<evidence type="ECO:0000259" key="1">
    <source>
        <dbReference type="PROSITE" id="PS50943"/>
    </source>
</evidence>
<dbReference type="SUPFAM" id="SSF47413">
    <property type="entry name" value="lambda repressor-like DNA-binding domains"/>
    <property type="match status" value="1"/>
</dbReference>
<keyword evidence="3" id="KW-1185">Reference proteome</keyword>
<dbReference type="SUPFAM" id="SSF52540">
    <property type="entry name" value="P-loop containing nucleoside triphosphate hydrolases"/>
    <property type="match status" value="1"/>
</dbReference>
<dbReference type="Gene3D" id="1.10.10.10">
    <property type="entry name" value="Winged helix-like DNA-binding domain superfamily/Winged helix DNA-binding domain"/>
    <property type="match status" value="1"/>
</dbReference>
<name>A0A2S6GJA8_9PSEU</name>
<dbReference type="RefSeq" id="WP_104481361.1">
    <property type="nucleotide sequence ID" value="NZ_CP154825.1"/>
</dbReference>
<comment type="caution">
    <text evidence="2">The sequence shown here is derived from an EMBL/GenBank/DDBJ whole genome shotgun (WGS) entry which is preliminary data.</text>
</comment>
<dbReference type="EMBL" id="PTIX01000015">
    <property type="protein sequence ID" value="PPK65273.1"/>
    <property type="molecule type" value="Genomic_DNA"/>
</dbReference>
<gene>
    <name evidence="2" type="ORF">CLV40_115120</name>
</gene>
<sequence length="790" mass="83735">MSTASGEPSPEVFSTLLRTHRERARLTQEELAERAGVSVRAISDIERGVARSPQRRTVTALAGHLSLSEVEVVEFLASARSARPRVVPPPPATTGAPVFSPAVVGVLPPAIDDLAGRAEELAQVRELAEAVAAGGRAGQVLVLSGPPGTGKTAVATSAAHALGELFPDGQIFLRLRGMSDGPGTPADLLHVVLRSMGVDGVRVPAEVEQRANLCRLLLRDRRALIVLDDAADEAQVRPLLVGGRRCLTLVTSRQMLVGLAGVRRAALDVLGRAAAVRLVTTIVGADRVADEPGAAAELVELCGRLPLALRIAGNRLASRPRWPIGRLVGQLRDQGRRLSALTAGDLRLRGVFDLSYRQLSERAATAFRRLALVPGADFAAGGVVALTGATPDEADDLLEELADASLLQPSAEGRYQFHDLLRVFAAECLARDEPPGVVAEAGGRLTAWLVGAATGAAGGYFRPSGAPRVPCPELADHVAAARWLEVERVNWLAALRATSARGGHEEVIALARAMHWYSEIGGTAATWHEVFSLGLESALALGDRHAEATLRNFLSWTEFTLFDRPVAAAEMARAARVAAEAVGDLREQAWSRVYLANSAPDADQAWLLDEAVDLFDRAADPLGLHLARMFRGGNRHRRGDFHGAAEEYATCVAYFAHPTGESTPVDSTLRGYLLWRSAQNLAALGSPEPALAQCAEALSLFRATTAVMGEATVLQTWGSLSRGLGDLDGARTRLAAALDLFGRMGQPLRQIETLGELAGIADETGDPDTARAHREHASGLRAALAETNCG</sequence>
<dbReference type="Gene3D" id="1.10.260.40">
    <property type="entry name" value="lambda repressor-like DNA-binding domains"/>
    <property type="match status" value="1"/>
</dbReference>
<organism evidence="2 3">
    <name type="scientific">Actinokineospora auranticolor</name>
    <dbReference type="NCBI Taxonomy" id="155976"/>
    <lineage>
        <taxon>Bacteria</taxon>
        <taxon>Bacillati</taxon>
        <taxon>Actinomycetota</taxon>
        <taxon>Actinomycetes</taxon>
        <taxon>Pseudonocardiales</taxon>
        <taxon>Pseudonocardiaceae</taxon>
        <taxon>Actinokineospora</taxon>
    </lineage>
</organism>
<dbReference type="Proteomes" id="UP000239203">
    <property type="component" value="Unassembled WGS sequence"/>
</dbReference>
<dbReference type="InterPro" id="IPR011990">
    <property type="entry name" value="TPR-like_helical_dom_sf"/>
</dbReference>
<dbReference type="InterPro" id="IPR036388">
    <property type="entry name" value="WH-like_DNA-bd_sf"/>
</dbReference>
<dbReference type="PRINTS" id="PR00364">
    <property type="entry name" value="DISEASERSIST"/>
</dbReference>
<dbReference type="InterPro" id="IPR003593">
    <property type="entry name" value="AAA+_ATPase"/>
</dbReference>